<evidence type="ECO:0000259" key="1">
    <source>
        <dbReference type="Pfam" id="PF10108"/>
    </source>
</evidence>
<comment type="caution">
    <text evidence="2">The sequence shown here is derived from an EMBL/GenBank/DDBJ whole genome shotgun (WGS) entry which is preliminary data.</text>
</comment>
<dbReference type="InterPro" id="IPR019288">
    <property type="entry name" value="3'-5'_exonuclease_PolB-like"/>
</dbReference>
<gene>
    <name evidence="2" type="ORF">CARN2_2265</name>
</gene>
<evidence type="ECO:0000313" key="2">
    <source>
        <dbReference type="EMBL" id="CBH96324.1"/>
    </source>
</evidence>
<organism evidence="2">
    <name type="scientific">mine drainage metagenome</name>
    <dbReference type="NCBI Taxonomy" id="410659"/>
    <lineage>
        <taxon>unclassified sequences</taxon>
        <taxon>metagenomes</taxon>
        <taxon>ecological metagenomes</taxon>
    </lineage>
</organism>
<protein>
    <submittedName>
        <fullName evidence="2">Putative DNA polymerase elongation subunit (Family B)</fullName>
    </submittedName>
</protein>
<feature type="domain" description="Predicted 3'-5' exonuclease PolB-like" evidence="1">
    <location>
        <begin position="48"/>
        <end position="259"/>
    </location>
</feature>
<dbReference type="GO" id="GO:0003676">
    <property type="term" value="F:nucleic acid binding"/>
    <property type="evidence" value="ECO:0007669"/>
    <property type="project" value="InterPro"/>
</dbReference>
<reference evidence="2" key="1">
    <citation type="submission" date="2009-10" db="EMBL/GenBank/DDBJ databases">
        <title>Diversity of trophic interactions inside an arsenic-rich microbial ecosystem.</title>
        <authorList>
            <person name="Bertin P.N."/>
            <person name="Heinrich-Salmeron A."/>
            <person name="Pelletier E."/>
            <person name="Goulhen-Chollet F."/>
            <person name="Arsene-Ploetze F."/>
            <person name="Gallien S."/>
            <person name="Calteau A."/>
            <person name="Vallenet D."/>
            <person name="Casiot C."/>
            <person name="Chane-Woon-Ming B."/>
            <person name="Giloteaux L."/>
            <person name="Barakat M."/>
            <person name="Bonnefoy V."/>
            <person name="Bruneel O."/>
            <person name="Chandler M."/>
            <person name="Cleiss J."/>
            <person name="Duran R."/>
            <person name="Elbaz-Poulichet F."/>
            <person name="Fonknechten N."/>
            <person name="Lauga B."/>
            <person name="Mornico D."/>
            <person name="Ortet P."/>
            <person name="Schaeffer C."/>
            <person name="Siguier P."/>
            <person name="Alexander Thil Smith A."/>
            <person name="Van Dorsselaer A."/>
            <person name="Weissenbach J."/>
            <person name="Medigue C."/>
            <person name="Le Paslier D."/>
        </authorList>
    </citation>
    <scope>NUCLEOTIDE SEQUENCE</scope>
</reference>
<dbReference type="Pfam" id="PF10108">
    <property type="entry name" value="DNA_pol_B_exo2"/>
    <property type="match status" value="1"/>
</dbReference>
<proteinExistence type="predicted"/>
<dbReference type="Gene3D" id="3.30.420.10">
    <property type="entry name" value="Ribonuclease H-like superfamily/Ribonuclease H"/>
    <property type="match status" value="1"/>
</dbReference>
<accession>E6PN22</accession>
<dbReference type="CDD" id="cd05782">
    <property type="entry name" value="DNA_polB_like1_exo"/>
    <property type="match status" value="1"/>
</dbReference>
<sequence>MAAPVVVFDIETIPDAQAIRAAGLADAGLDDAAAIAQAQERRKAQTGSDFLPVICQRVLVISCIFRNAQGLKVHSFVDRGGQEGAAVQGFFRIVDKHEPQLVSWNGGGFDLPVLHYRGLVHGVQAPKYWDMGEDDREFKWNNYISRYHSRHLDLMDLLALYQPRANAGMDTLAQLCGLPGKLGMDGSQVYAAWQQGELEAVRRYCETDVLNTYLLYCRFQLMRGGFSPAEHQDEVALVRNTLADWALGEPHWAEYLQAWRLPDPPNS</sequence>
<dbReference type="InterPro" id="IPR036397">
    <property type="entry name" value="RNaseH_sf"/>
</dbReference>
<dbReference type="InterPro" id="IPR012337">
    <property type="entry name" value="RNaseH-like_sf"/>
</dbReference>
<dbReference type="SUPFAM" id="SSF53098">
    <property type="entry name" value="Ribonuclease H-like"/>
    <property type="match status" value="1"/>
</dbReference>
<name>E6PN22_9ZZZZ</name>
<dbReference type="EMBL" id="CABM01000024">
    <property type="protein sequence ID" value="CBH96324.1"/>
    <property type="molecule type" value="Genomic_DNA"/>
</dbReference>
<dbReference type="AlphaFoldDB" id="E6PN22"/>